<name>A0ABZ2L4T0_9BACT</name>
<proteinExistence type="predicted"/>
<evidence type="ECO:0000313" key="7">
    <source>
        <dbReference type="Proteomes" id="UP001374803"/>
    </source>
</evidence>
<keyword evidence="7" id="KW-1185">Reference proteome</keyword>
<evidence type="ECO:0000256" key="5">
    <source>
        <dbReference type="ARBA" id="ARBA00023163"/>
    </source>
</evidence>
<keyword evidence="5" id="KW-0804">Transcription</keyword>
<dbReference type="EMBL" id="CP089983">
    <property type="protein sequence ID" value="WXB05947.1"/>
    <property type="molecule type" value="Genomic_DNA"/>
</dbReference>
<gene>
    <name evidence="6" type="ORF">LVJ94_01540</name>
</gene>
<evidence type="ECO:0000256" key="3">
    <source>
        <dbReference type="ARBA" id="ARBA00022679"/>
    </source>
</evidence>
<sequence length="297" mass="32803">MMAPSPVACLGIFFATRAEPHPPRARAFRDRDRVLEALAHGIVTMDDTLAARHVPHGPRCVTTVGRFLVAECFPPIVRAAFPDGPWDAPRIAEALRRTIWDEHVEVAARSAEALEQLGRFVADRSGASIAQRDFAPPSITSELLAEAQLEVAEVERRWHARDIVRWEYEDKRADIWANVAARQRGAAKAAAPERDPLAALLASQSSMPKAESLRCMIGPRTLSSGLSIARPILHGLGEGLDPHEYMMRCMTMRADALTPAREARRGRGSRARSRCRVGSDHGRCARLRDHARYPSCG</sequence>
<evidence type="ECO:0000256" key="4">
    <source>
        <dbReference type="ARBA" id="ARBA00022695"/>
    </source>
</evidence>
<dbReference type="Proteomes" id="UP001374803">
    <property type="component" value="Chromosome"/>
</dbReference>
<keyword evidence="2" id="KW-0240">DNA-directed RNA polymerase</keyword>
<dbReference type="RefSeq" id="WP_394835597.1">
    <property type="nucleotide sequence ID" value="NZ_CP089929.1"/>
</dbReference>
<dbReference type="EC" id="2.7.7.6" evidence="1"/>
<accession>A0ABZ2L4T0</accession>
<reference evidence="6" key="1">
    <citation type="submission" date="2021-12" db="EMBL/GenBank/DDBJ databases">
        <title>Discovery of the Pendulisporaceae a myxobacterial family with distinct sporulation behavior and unique specialized metabolism.</title>
        <authorList>
            <person name="Garcia R."/>
            <person name="Popoff A."/>
            <person name="Bader C.D."/>
            <person name="Loehr J."/>
            <person name="Walesch S."/>
            <person name="Walt C."/>
            <person name="Boldt J."/>
            <person name="Bunk B."/>
            <person name="Haeckl F.J.F.P.J."/>
            <person name="Gunesch A.P."/>
            <person name="Birkelbach J."/>
            <person name="Nuebel U."/>
            <person name="Pietschmann T."/>
            <person name="Bach T."/>
            <person name="Mueller R."/>
        </authorList>
    </citation>
    <scope>NUCLEOTIDE SEQUENCE</scope>
    <source>
        <strain evidence="6">MSr11367</strain>
    </source>
</reference>
<keyword evidence="3" id="KW-0808">Transferase</keyword>
<evidence type="ECO:0000256" key="2">
    <source>
        <dbReference type="ARBA" id="ARBA00022478"/>
    </source>
</evidence>
<keyword evidence="4" id="KW-0548">Nucleotidyltransferase</keyword>
<protein>
    <recommendedName>
        <fullName evidence="1">DNA-directed RNA polymerase</fullName>
        <ecNumber evidence="1">2.7.7.6</ecNumber>
    </recommendedName>
</protein>
<evidence type="ECO:0000256" key="1">
    <source>
        <dbReference type="ARBA" id="ARBA00012418"/>
    </source>
</evidence>
<dbReference type="InterPro" id="IPR038120">
    <property type="entry name" value="Rpb1_funnel_sf"/>
</dbReference>
<evidence type="ECO:0000313" key="6">
    <source>
        <dbReference type="EMBL" id="WXB05947.1"/>
    </source>
</evidence>
<dbReference type="SUPFAM" id="SSF64484">
    <property type="entry name" value="beta and beta-prime subunits of DNA dependent RNA-polymerase"/>
    <property type="match status" value="1"/>
</dbReference>
<dbReference type="Gene3D" id="1.10.132.30">
    <property type="match status" value="1"/>
</dbReference>
<organism evidence="6 7">
    <name type="scientific">Pendulispora rubella</name>
    <dbReference type="NCBI Taxonomy" id="2741070"/>
    <lineage>
        <taxon>Bacteria</taxon>
        <taxon>Pseudomonadati</taxon>
        <taxon>Myxococcota</taxon>
        <taxon>Myxococcia</taxon>
        <taxon>Myxococcales</taxon>
        <taxon>Sorangiineae</taxon>
        <taxon>Pendulisporaceae</taxon>
        <taxon>Pendulispora</taxon>
    </lineage>
</organism>